<evidence type="ECO:0000313" key="8">
    <source>
        <dbReference type="EMBL" id="MFC5994993.1"/>
    </source>
</evidence>
<evidence type="ECO:0000256" key="2">
    <source>
        <dbReference type="ARBA" id="ARBA00023015"/>
    </source>
</evidence>
<dbReference type="InterPro" id="IPR013324">
    <property type="entry name" value="RNA_pol_sigma_r3/r4-like"/>
</dbReference>
<name>A0ABW1J2G4_9PSEU</name>
<comment type="similarity">
    <text evidence="1">Belongs to the sigma-70 factor family. ECF subfamily.</text>
</comment>
<dbReference type="InterPro" id="IPR036388">
    <property type="entry name" value="WH-like_DNA-bd_sf"/>
</dbReference>
<dbReference type="Pfam" id="PF04542">
    <property type="entry name" value="Sigma70_r2"/>
    <property type="match status" value="1"/>
</dbReference>
<evidence type="ECO:0000256" key="5">
    <source>
        <dbReference type="SAM" id="MobiDB-lite"/>
    </source>
</evidence>
<evidence type="ECO:0000256" key="3">
    <source>
        <dbReference type="ARBA" id="ARBA00023082"/>
    </source>
</evidence>
<protein>
    <submittedName>
        <fullName evidence="8">Sigma-70 family RNA polymerase sigma factor</fullName>
    </submittedName>
</protein>
<feature type="region of interest" description="Disordered" evidence="5">
    <location>
        <begin position="93"/>
        <end position="112"/>
    </location>
</feature>
<dbReference type="InterPro" id="IPR013325">
    <property type="entry name" value="RNA_pol_sigma_r2"/>
</dbReference>
<dbReference type="Pfam" id="PF08281">
    <property type="entry name" value="Sigma70_r4_2"/>
    <property type="match status" value="1"/>
</dbReference>
<keyword evidence="4" id="KW-0804">Transcription</keyword>
<feature type="domain" description="RNA polymerase sigma factor 70 region 4 type 2" evidence="7">
    <location>
        <begin position="119"/>
        <end position="171"/>
    </location>
</feature>
<dbReference type="InterPro" id="IPR007627">
    <property type="entry name" value="RNA_pol_sigma70_r2"/>
</dbReference>
<dbReference type="SUPFAM" id="SSF88659">
    <property type="entry name" value="Sigma3 and sigma4 domains of RNA polymerase sigma factors"/>
    <property type="match status" value="1"/>
</dbReference>
<dbReference type="InterPro" id="IPR014284">
    <property type="entry name" value="RNA_pol_sigma-70_dom"/>
</dbReference>
<sequence>MDTKTIGRTAGADRLTEQTWREVIARLRAFVRRRIADPDRADDLVGEILLRVHQGLGSVDDRERLANWVFRVARNAVIDEYRRAGRDRERLVAAPVDPPAEEPTPGDGDASGAVTELARCLRPLLGGLPPAQRRAVELIDLDGWPQARAARSEGVSLSGMKSRVQRGRRRLADLLGQCCALTLDARGVPMDYTPSGRCDCPGEPR</sequence>
<feature type="domain" description="RNA polymerase sigma-70 region 2" evidence="6">
    <location>
        <begin position="23"/>
        <end position="86"/>
    </location>
</feature>
<keyword evidence="2" id="KW-0805">Transcription regulation</keyword>
<evidence type="ECO:0000259" key="6">
    <source>
        <dbReference type="Pfam" id="PF04542"/>
    </source>
</evidence>
<evidence type="ECO:0000313" key="9">
    <source>
        <dbReference type="Proteomes" id="UP001596302"/>
    </source>
</evidence>
<comment type="caution">
    <text evidence="8">The sequence shown here is derived from an EMBL/GenBank/DDBJ whole genome shotgun (WGS) entry which is preliminary data.</text>
</comment>
<proteinExistence type="inferred from homology"/>
<reference evidence="9" key="1">
    <citation type="journal article" date="2019" name="Int. J. Syst. Evol. Microbiol.">
        <title>The Global Catalogue of Microorganisms (GCM) 10K type strain sequencing project: providing services to taxonomists for standard genome sequencing and annotation.</title>
        <authorList>
            <consortium name="The Broad Institute Genomics Platform"/>
            <consortium name="The Broad Institute Genome Sequencing Center for Infectious Disease"/>
            <person name="Wu L."/>
            <person name="Ma J."/>
        </authorList>
    </citation>
    <scope>NUCLEOTIDE SEQUENCE [LARGE SCALE GENOMIC DNA]</scope>
    <source>
        <strain evidence="9">CCM 8391</strain>
    </source>
</reference>
<accession>A0ABW1J2G4</accession>
<keyword evidence="9" id="KW-1185">Reference proteome</keyword>
<dbReference type="Gene3D" id="1.10.10.10">
    <property type="entry name" value="Winged helix-like DNA-binding domain superfamily/Winged helix DNA-binding domain"/>
    <property type="match status" value="1"/>
</dbReference>
<dbReference type="NCBIfam" id="TIGR02937">
    <property type="entry name" value="sigma70-ECF"/>
    <property type="match status" value="1"/>
</dbReference>
<dbReference type="InterPro" id="IPR013249">
    <property type="entry name" value="RNA_pol_sigma70_r4_t2"/>
</dbReference>
<gene>
    <name evidence="8" type="ORF">ACFQE5_12305</name>
</gene>
<evidence type="ECO:0000256" key="4">
    <source>
        <dbReference type="ARBA" id="ARBA00023163"/>
    </source>
</evidence>
<dbReference type="PANTHER" id="PTHR43133">
    <property type="entry name" value="RNA POLYMERASE ECF-TYPE SIGMA FACTO"/>
    <property type="match status" value="1"/>
</dbReference>
<dbReference type="Gene3D" id="1.10.1740.10">
    <property type="match status" value="1"/>
</dbReference>
<dbReference type="InterPro" id="IPR039425">
    <property type="entry name" value="RNA_pol_sigma-70-like"/>
</dbReference>
<keyword evidence="3" id="KW-0731">Sigma factor</keyword>
<dbReference type="PANTHER" id="PTHR43133:SF62">
    <property type="entry name" value="RNA POLYMERASE SIGMA FACTOR SIGZ"/>
    <property type="match status" value="1"/>
</dbReference>
<dbReference type="Proteomes" id="UP001596302">
    <property type="component" value="Unassembled WGS sequence"/>
</dbReference>
<dbReference type="EMBL" id="JBHSQW010000025">
    <property type="protein sequence ID" value="MFC5994993.1"/>
    <property type="molecule type" value="Genomic_DNA"/>
</dbReference>
<dbReference type="SUPFAM" id="SSF88946">
    <property type="entry name" value="Sigma2 domain of RNA polymerase sigma factors"/>
    <property type="match status" value="1"/>
</dbReference>
<evidence type="ECO:0000259" key="7">
    <source>
        <dbReference type="Pfam" id="PF08281"/>
    </source>
</evidence>
<organism evidence="8 9">
    <name type="scientific">Pseudonocardia hispaniensis</name>
    <dbReference type="NCBI Taxonomy" id="904933"/>
    <lineage>
        <taxon>Bacteria</taxon>
        <taxon>Bacillati</taxon>
        <taxon>Actinomycetota</taxon>
        <taxon>Actinomycetes</taxon>
        <taxon>Pseudonocardiales</taxon>
        <taxon>Pseudonocardiaceae</taxon>
        <taxon>Pseudonocardia</taxon>
    </lineage>
</organism>
<evidence type="ECO:0000256" key="1">
    <source>
        <dbReference type="ARBA" id="ARBA00010641"/>
    </source>
</evidence>
<dbReference type="RefSeq" id="WP_379585006.1">
    <property type="nucleotide sequence ID" value="NZ_JBHSQW010000025.1"/>
</dbReference>